<evidence type="ECO:0000256" key="2">
    <source>
        <dbReference type="ARBA" id="ARBA00023043"/>
    </source>
</evidence>
<organism evidence="4 5">
    <name type="scientific">Rubinisphaera italica</name>
    <dbReference type="NCBI Taxonomy" id="2527969"/>
    <lineage>
        <taxon>Bacteria</taxon>
        <taxon>Pseudomonadati</taxon>
        <taxon>Planctomycetota</taxon>
        <taxon>Planctomycetia</taxon>
        <taxon>Planctomycetales</taxon>
        <taxon>Planctomycetaceae</taxon>
        <taxon>Rubinisphaera</taxon>
    </lineage>
</organism>
<dbReference type="SMART" id="SM00248">
    <property type="entry name" value="ANK"/>
    <property type="match status" value="4"/>
</dbReference>
<accession>A0A5C5XKH7</accession>
<feature type="repeat" description="ANK" evidence="3">
    <location>
        <begin position="130"/>
        <end position="162"/>
    </location>
</feature>
<gene>
    <name evidence="4" type="ORF">Pan54_36290</name>
</gene>
<dbReference type="RefSeq" id="WP_146504692.1">
    <property type="nucleotide sequence ID" value="NZ_SJPG01000001.1"/>
</dbReference>
<keyword evidence="2 3" id="KW-0040">ANK repeat</keyword>
<dbReference type="Proteomes" id="UP000316095">
    <property type="component" value="Unassembled WGS sequence"/>
</dbReference>
<dbReference type="PROSITE" id="PS50297">
    <property type="entry name" value="ANK_REP_REGION"/>
    <property type="match status" value="1"/>
</dbReference>
<reference evidence="4 5" key="1">
    <citation type="submission" date="2019-02" db="EMBL/GenBank/DDBJ databases">
        <title>Deep-cultivation of Planctomycetes and their phenomic and genomic characterization uncovers novel biology.</title>
        <authorList>
            <person name="Wiegand S."/>
            <person name="Jogler M."/>
            <person name="Boedeker C."/>
            <person name="Pinto D."/>
            <person name="Vollmers J."/>
            <person name="Rivas-Marin E."/>
            <person name="Kohn T."/>
            <person name="Peeters S.H."/>
            <person name="Heuer A."/>
            <person name="Rast P."/>
            <person name="Oberbeckmann S."/>
            <person name="Bunk B."/>
            <person name="Jeske O."/>
            <person name="Meyerdierks A."/>
            <person name="Storesund J.E."/>
            <person name="Kallscheuer N."/>
            <person name="Luecker S."/>
            <person name="Lage O.M."/>
            <person name="Pohl T."/>
            <person name="Merkel B.J."/>
            <person name="Hornburger P."/>
            <person name="Mueller R.-W."/>
            <person name="Bruemmer F."/>
            <person name="Labrenz M."/>
            <person name="Spormann A.M."/>
            <person name="Op Den Camp H."/>
            <person name="Overmann J."/>
            <person name="Amann R."/>
            <person name="Jetten M.S.M."/>
            <person name="Mascher T."/>
            <person name="Medema M.H."/>
            <person name="Devos D.P."/>
            <person name="Kaster A.-K."/>
            <person name="Ovreas L."/>
            <person name="Rohde M."/>
            <person name="Galperin M.Y."/>
            <person name="Jogler C."/>
        </authorList>
    </citation>
    <scope>NUCLEOTIDE SEQUENCE [LARGE SCALE GENOMIC DNA]</scope>
    <source>
        <strain evidence="4 5">Pan54</strain>
    </source>
</reference>
<evidence type="ECO:0000256" key="3">
    <source>
        <dbReference type="PROSITE-ProRule" id="PRU00023"/>
    </source>
</evidence>
<evidence type="ECO:0000313" key="5">
    <source>
        <dbReference type="Proteomes" id="UP000316095"/>
    </source>
</evidence>
<dbReference type="PROSITE" id="PS50088">
    <property type="entry name" value="ANK_REPEAT"/>
    <property type="match status" value="1"/>
</dbReference>
<evidence type="ECO:0000313" key="4">
    <source>
        <dbReference type="EMBL" id="TWT62883.1"/>
    </source>
</evidence>
<proteinExistence type="predicted"/>
<dbReference type="OrthoDB" id="260625at2"/>
<comment type="caution">
    <text evidence="4">The sequence shown here is derived from an EMBL/GenBank/DDBJ whole genome shotgun (WGS) entry which is preliminary data.</text>
</comment>
<dbReference type="SUPFAM" id="SSF48403">
    <property type="entry name" value="Ankyrin repeat"/>
    <property type="match status" value="1"/>
</dbReference>
<dbReference type="PANTHER" id="PTHR24198:SF165">
    <property type="entry name" value="ANKYRIN REPEAT-CONTAINING PROTEIN-RELATED"/>
    <property type="match status" value="1"/>
</dbReference>
<evidence type="ECO:0000256" key="1">
    <source>
        <dbReference type="ARBA" id="ARBA00022737"/>
    </source>
</evidence>
<sequence length="344" mass="38379">MSWLNCLVMCLLLSEPFPARLPVDPEGGISEFSKAILNLDVEKVEVLLTRNPKFATTEISFQDNIGEIQDKSSKVTHSPIVFVLKATRWRESNNSPAGTFLESRCDLLERTLEIMKLLLDHDADPNSKAGVYTLLHLAVNSGDLQHVKTLVEYGADINARTSLSFCGESGASALHLSVEDEEISEYLVLKGADRNIRDSVGKQAWEYSKSFRLRWKLYPEKISLEKFSQLEMKILARQIKKKAPLDHIPYGLDLNAAIEIDGEETTLLDLTIASSDVEYAIHSSHLLLCMGAKPSSMTCNNSRASTSVTDASHTDRRLSCIRTAVAASKRGLTYLEYLQSFEHQ</sequence>
<dbReference type="InterPro" id="IPR036770">
    <property type="entry name" value="Ankyrin_rpt-contain_sf"/>
</dbReference>
<dbReference type="Pfam" id="PF12796">
    <property type="entry name" value="Ank_2"/>
    <property type="match status" value="1"/>
</dbReference>
<dbReference type="AlphaFoldDB" id="A0A5C5XKH7"/>
<dbReference type="PANTHER" id="PTHR24198">
    <property type="entry name" value="ANKYRIN REPEAT AND PROTEIN KINASE DOMAIN-CONTAINING PROTEIN"/>
    <property type="match status" value="1"/>
</dbReference>
<name>A0A5C5XKH7_9PLAN</name>
<keyword evidence="1" id="KW-0677">Repeat</keyword>
<dbReference type="Gene3D" id="1.25.40.20">
    <property type="entry name" value="Ankyrin repeat-containing domain"/>
    <property type="match status" value="1"/>
</dbReference>
<dbReference type="EMBL" id="SJPG01000001">
    <property type="protein sequence ID" value="TWT62883.1"/>
    <property type="molecule type" value="Genomic_DNA"/>
</dbReference>
<dbReference type="InterPro" id="IPR002110">
    <property type="entry name" value="Ankyrin_rpt"/>
</dbReference>
<protein>
    <submittedName>
        <fullName evidence="4">Ankyrin repeat protein</fullName>
    </submittedName>
</protein>
<keyword evidence="5" id="KW-1185">Reference proteome</keyword>